<dbReference type="EMBL" id="JAZAVJ010000252">
    <property type="protein sequence ID" value="KAK7403329.1"/>
    <property type="molecule type" value="Genomic_DNA"/>
</dbReference>
<organism evidence="2 3">
    <name type="scientific">Neonectria punicea</name>
    <dbReference type="NCBI Taxonomy" id="979145"/>
    <lineage>
        <taxon>Eukaryota</taxon>
        <taxon>Fungi</taxon>
        <taxon>Dikarya</taxon>
        <taxon>Ascomycota</taxon>
        <taxon>Pezizomycotina</taxon>
        <taxon>Sordariomycetes</taxon>
        <taxon>Hypocreomycetidae</taxon>
        <taxon>Hypocreales</taxon>
        <taxon>Nectriaceae</taxon>
        <taxon>Neonectria</taxon>
    </lineage>
</organism>
<evidence type="ECO:0000256" key="1">
    <source>
        <dbReference type="SAM" id="MobiDB-lite"/>
    </source>
</evidence>
<reference evidence="2 3" key="1">
    <citation type="journal article" date="2025" name="Microbiol. Resour. Announc.">
        <title>Draft genome sequences for Neonectria magnoliae and Neonectria punicea, canker pathogens of Liriodendron tulipifera and Acer saccharum in West Virginia.</title>
        <authorList>
            <person name="Petronek H.M."/>
            <person name="Kasson M.T."/>
            <person name="Metheny A.M."/>
            <person name="Stauder C.M."/>
            <person name="Lovett B."/>
            <person name="Lynch S.C."/>
            <person name="Garnas J.R."/>
            <person name="Kasson L.R."/>
            <person name="Stajich J.E."/>
        </authorList>
    </citation>
    <scope>NUCLEOTIDE SEQUENCE [LARGE SCALE GENOMIC DNA]</scope>
    <source>
        <strain evidence="2 3">NRRL 64653</strain>
    </source>
</reference>
<sequence length="473" mass="52389">MWDLDGDSMSTIEVDGQDLGIVGSINGQIGSPNIQVIASGAGLGSVLFRLGFTDGTTNLFSKEMKRAEKKPIKGFKIAFKVDIALDNISNDVKRCETKLRDSNISPEDKTKLENELQRAKDTIERFGKPAGDFSIQRLFLDFATSDISSLSPTEQAMPGLNSSQVTAFAFLIQQWLTANKTSGQTTLGYGLAVDPTKATNYKVANVLMPTWVNMQTYAYKSDPAADPKLGWTGDPARNCVVYCNMTEERKVQRERTLTWSGNFTTINPDKEKRVDGSAVIRKGLFLDQYIIPMLRQYNDDMQIVARTSKDCSGSFFGTEQVNRLIMVSLILDLDRDDVAGYSAVDAVPVPGDGRIKIRGYTEGRVTYDGYYTRLVKSNLQYSGNIAAAAYWQVDIVIQSTENDGMKTSFENQGTFPFESHDERGFGNDRTSGRGFIDTLKNNIDSMMKEKESICKAIDDSLSATGKLTHYGRP</sequence>
<dbReference type="Proteomes" id="UP001498476">
    <property type="component" value="Unassembled WGS sequence"/>
</dbReference>
<evidence type="ECO:0000313" key="2">
    <source>
        <dbReference type="EMBL" id="KAK7403329.1"/>
    </source>
</evidence>
<gene>
    <name evidence="2" type="ORF">QQX98_010918</name>
</gene>
<comment type="caution">
    <text evidence="2">The sequence shown here is derived from an EMBL/GenBank/DDBJ whole genome shotgun (WGS) entry which is preliminary data.</text>
</comment>
<name>A0ABR1GN82_9HYPO</name>
<keyword evidence="3" id="KW-1185">Reference proteome</keyword>
<feature type="region of interest" description="Disordered" evidence="1">
    <location>
        <begin position="412"/>
        <end position="431"/>
    </location>
</feature>
<protein>
    <submittedName>
        <fullName evidence="2">Uncharacterized protein</fullName>
    </submittedName>
</protein>
<evidence type="ECO:0000313" key="3">
    <source>
        <dbReference type="Proteomes" id="UP001498476"/>
    </source>
</evidence>
<accession>A0ABR1GN82</accession>
<proteinExistence type="predicted"/>